<dbReference type="Proteomes" id="UP001202328">
    <property type="component" value="Unassembled WGS sequence"/>
</dbReference>
<dbReference type="GO" id="GO:0045739">
    <property type="term" value="P:positive regulation of DNA repair"/>
    <property type="evidence" value="ECO:0007669"/>
    <property type="project" value="InterPro"/>
</dbReference>
<evidence type="ECO:0000256" key="4">
    <source>
        <dbReference type="ARBA" id="ARBA00023204"/>
    </source>
</evidence>
<keyword evidence="7" id="KW-1185">Reference proteome</keyword>
<dbReference type="InterPro" id="IPR026126">
    <property type="entry name" value="BABAM1"/>
</dbReference>
<gene>
    <name evidence="6" type="ORF">MKW98_021345</name>
</gene>
<evidence type="ECO:0000313" key="6">
    <source>
        <dbReference type="EMBL" id="KAI3917583.1"/>
    </source>
</evidence>
<keyword evidence="5" id="KW-0539">Nucleus</keyword>
<accession>A0AAD4SRL3</accession>
<keyword evidence="4" id="KW-0234">DNA repair</keyword>
<evidence type="ECO:0000313" key="7">
    <source>
        <dbReference type="Proteomes" id="UP001202328"/>
    </source>
</evidence>
<evidence type="ECO:0000256" key="1">
    <source>
        <dbReference type="ARBA" id="ARBA00004123"/>
    </source>
</evidence>
<evidence type="ECO:0000256" key="2">
    <source>
        <dbReference type="ARBA" id="ARBA00022490"/>
    </source>
</evidence>
<name>A0AAD4SRL3_9MAGN</name>
<dbReference type="GO" id="GO:0070552">
    <property type="term" value="C:BRISC complex"/>
    <property type="evidence" value="ECO:0007669"/>
    <property type="project" value="InterPro"/>
</dbReference>
<comment type="caution">
    <text evidence="6">The sequence shown here is derived from an EMBL/GenBank/DDBJ whole genome shotgun (WGS) entry which is preliminary data.</text>
</comment>
<dbReference type="EMBL" id="JAJJMB010008983">
    <property type="protein sequence ID" value="KAI3917583.1"/>
    <property type="molecule type" value="Genomic_DNA"/>
</dbReference>
<dbReference type="PANTHER" id="PTHR15660:SF1">
    <property type="entry name" value="BRISC AND BRCA1-A COMPLEX MEMBER 1"/>
    <property type="match status" value="1"/>
</dbReference>
<evidence type="ECO:0000256" key="3">
    <source>
        <dbReference type="ARBA" id="ARBA00022763"/>
    </source>
</evidence>
<dbReference type="AlphaFoldDB" id="A0AAD4SRL3"/>
<evidence type="ECO:0000256" key="5">
    <source>
        <dbReference type="ARBA" id="ARBA00023242"/>
    </source>
</evidence>
<proteinExistence type="predicted"/>
<organism evidence="6 7">
    <name type="scientific">Papaver atlanticum</name>
    <dbReference type="NCBI Taxonomy" id="357466"/>
    <lineage>
        <taxon>Eukaryota</taxon>
        <taxon>Viridiplantae</taxon>
        <taxon>Streptophyta</taxon>
        <taxon>Embryophyta</taxon>
        <taxon>Tracheophyta</taxon>
        <taxon>Spermatophyta</taxon>
        <taxon>Magnoliopsida</taxon>
        <taxon>Ranunculales</taxon>
        <taxon>Papaveraceae</taxon>
        <taxon>Papaveroideae</taxon>
        <taxon>Papaver</taxon>
    </lineage>
</organism>
<sequence>MKVSGPKGRPITRLESIKQAILLFVHSKVTINPDHRFSFASLAQVASWHQKEFSNGVGSAIAALRGLVYTHSPQENADLTQLFRIAAHEAKKSVAQNRLLRVNSIHVLLRSSTIRTQTLSTYLNRSLEG</sequence>
<dbReference type="GO" id="GO:0006281">
    <property type="term" value="P:DNA repair"/>
    <property type="evidence" value="ECO:0007669"/>
    <property type="project" value="UniProtKB-KW"/>
</dbReference>
<reference evidence="6" key="1">
    <citation type="submission" date="2022-04" db="EMBL/GenBank/DDBJ databases">
        <title>A functionally conserved STORR gene fusion in Papaver species that diverged 16.8 million years ago.</title>
        <authorList>
            <person name="Catania T."/>
        </authorList>
    </citation>
    <scope>NUCLEOTIDE SEQUENCE</scope>
    <source>
        <strain evidence="6">S-188037</strain>
    </source>
</reference>
<keyword evidence="3" id="KW-0227">DNA damage</keyword>
<keyword evidence="2" id="KW-0963">Cytoplasm</keyword>
<dbReference type="PANTHER" id="PTHR15660">
    <property type="entry name" value="BRISC AND BRCA1-A COMPLEX MEMBER 1"/>
    <property type="match status" value="1"/>
</dbReference>
<protein>
    <submittedName>
        <fullName evidence="6">Uncharacterized protein</fullName>
    </submittedName>
</protein>
<comment type="subcellular location">
    <subcellularLocation>
        <location evidence="1">Nucleus</location>
    </subcellularLocation>
</comment>